<accession>A0A944M688</accession>
<sequence length="350" mass="38414">MVLNLVNAMAERGLHIDLLLIKTHSRHLHEIHPAVNRIDLGSRHTATSLLPLARYLKQTNPPCLLAAKDRAGRIAVIARILAAASRTRLILRLGTNLTAAFAHKPGWRLFLRRLPIRLLYPRIDRIIAVSEGVRADTLTVSGVTPEKVVVVRNPVVTPQLLEAAEAPSPHPWLGDPKNPVILGVGRLTVQKDFPTLLRAFADLRARRPCRLIILGDGRQREKLQAMSDELGISEALALPGFTANPYAYMKRADLFVLSSRWEGSPNALTEAMALGTAVVSTDCPSGPNELLDGGRIAPLVPMGDWQALSKAMQRMLDQPPDPTLLCESVREYNAQQSADHYLEIMGLASV</sequence>
<dbReference type="InterPro" id="IPR028098">
    <property type="entry name" value="Glyco_trans_4-like_N"/>
</dbReference>
<dbReference type="EMBL" id="JAHHGM010000001">
    <property type="protein sequence ID" value="MBT2987547.1"/>
    <property type="molecule type" value="Genomic_DNA"/>
</dbReference>
<dbReference type="PANTHER" id="PTHR12526">
    <property type="entry name" value="GLYCOSYLTRANSFERASE"/>
    <property type="match status" value="1"/>
</dbReference>
<evidence type="ECO:0000313" key="3">
    <source>
        <dbReference type="EMBL" id="MBT2987547.1"/>
    </source>
</evidence>
<dbReference type="InterPro" id="IPR001296">
    <property type="entry name" value="Glyco_trans_1"/>
</dbReference>
<protein>
    <submittedName>
        <fullName evidence="3">Glycosyltransferase</fullName>
    </submittedName>
</protein>
<dbReference type="Pfam" id="PF00534">
    <property type="entry name" value="Glycos_transf_1"/>
    <property type="match status" value="1"/>
</dbReference>
<evidence type="ECO:0000313" key="4">
    <source>
        <dbReference type="Proteomes" id="UP000770889"/>
    </source>
</evidence>
<dbReference type="CDD" id="cd03811">
    <property type="entry name" value="GT4_GT28_WabH-like"/>
    <property type="match status" value="1"/>
</dbReference>
<dbReference type="GO" id="GO:1901135">
    <property type="term" value="P:carbohydrate derivative metabolic process"/>
    <property type="evidence" value="ECO:0007669"/>
    <property type="project" value="UniProtKB-ARBA"/>
</dbReference>
<dbReference type="Gene3D" id="3.40.50.2000">
    <property type="entry name" value="Glycogen Phosphorylase B"/>
    <property type="match status" value="2"/>
</dbReference>
<dbReference type="SUPFAM" id="SSF53756">
    <property type="entry name" value="UDP-Glycosyltransferase/glycogen phosphorylase"/>
    <property type="match status" value="1"/>
</dbReference>
<dbReference type="Pfam" id="PF13439">
    <property type="entry name" value="Glyco_transf_4"/>
    <property type="match status" value="1"/>
</dbReference>
<gene>
    <name evidence="3" type="ORF">KME65_01155</name>
</gene>
<evidence type="ECO:0000259" key="1">
    <source>
        <dbReference type="Pfam" id="PF00534"/>
    </source>
</evidence>
<dbReference type="Proteomes" id="UP000770889">
    <property type="component" value="Unassembled WGS sequence"/>
</dbReference>
<dbReference type="AlphaFoldDB" id="A0A944M688"/>
<proteinExistence type="predicted"/>
<comment type="caution">
    <text evidence="3">The sequence shown here is derived from an EMBL/GenBank/DDBJ whole genome shotgun (WGS) entry which is preliminary data.</text>
</comment>
<reference evidence="3 4" key="1">
    <citation type="submission" date="2021-05" db="EMBL/GenBank/DDBJ databases">
        <title>Genetic and Functional Diversity in Clade A Lucinid endosymbionts from the Bahamas.</title>
        <authorList>
            <person name="Giani N.M."/>
            <person name="Engel A.S."/>
            <person name="Campbell B.J."/>
        </authorList>
    </citation>
    <scope>NUCLEOTIDE SEQUENCE [LARGE SCALE GENOMIC DNA]</scope>
    <source>
        <strain evidence="3">LUC16012Gg_MoonRockCtena</strain>
    </source>
</reference>
<dbReference type="GO" id="GO:0016757">
    <property type="term" value="F:glycosyltransferase activity"/>
    <property type="evidence" value="ECO:0007669"/>
    <property type="project" value="InterPro"/>
</dbReference>
<feature type="domain" description="Glycosyltransferase subfamily 4-like N-terminal" evidence="2">
    <location>
        <begin position="2"/>
        <end position="155"/>
    </location>
</feature>
<dbReference type="PANTHER" id="PTHR12526:SF630">
    <property type="entry name" value="GLYCOSYLTRANSFERASE"/>
    <property type="match status" value="1"/>
</dbReference>
<feature type="domain" description="Glycosyl transferase family 1" evidence="1">
    <location>
        <begin position="176"/>
        <end position="324"/>
    </location>
</feature>
<evidence type="ECO:0000259" key="2">
    <source>
        <dbReference type="Pfam" id="PF13439"/>
    </source>
</evidence>
<organism evidence="3 4">
    <name type="scientific">Candidatus Thiodiazotropha taylori</name>
    <dbReference type="NCBI Taxonomy" id="2792791"/>
    <lineage>
        <taxon>Bacteria</taxon>
        <taxon>Pseudomonadati</taxon>
        <taxon>Pseudomonadota</taxon>
        <taxon>Gammaproteobacteria</taxon>
        <taxon>Chromatiales</taxon>
        <taxon>Sedimenticolaceae</taxon>
        <taxon>Candidatus Thiodiazotropha</taxon>
    </lineage>
</organism>
<name>A0A944M688_9GAMM</name>